<comment type="caution">
    <text evidence="2">The sequence shown here is derived from an EMBL/GenBank/DDBJ whole genome shotgun (WGS) entry which is preliminary data.</text>
</comment>
<dbReference type="InterPro" id="IPR007791">
    <property type="entry name" value="DjlA_N"/>
</dbReference>
<keyword evidence="3" id="KW-1185">Reference proteome</keyword>
<dbReference type="SUPFAM" id="SSF158682">
    <property type="entry name" value="TerB-like"/>
    <property type="match status" value="1"/>
</dbReference>
<gene>
    <name evidence="2" type="ORF">RM573_06920</name>
</gene>
<dbReference type="InterPro" id="IPR029024">
    <property type="entry name" value="TerB-like"/>
</dbReference>
<dbReference type="RefSeq" id="WP_311579291.1">
    <property type="nucleotide sequence ID" value="NZ_JAVRIF010000003.1"/>
</dbReference>
<dbReference type="CDD" id="cd07313">
    <property type="entry name" value="terB_like_2"/>
    <property type="match status" value="1"/>
</dbReference>
<dbReference type="Proteomes" id="UP001266357">
    <property type="component" value="Unassembled WGS sequence"/>
</dbReference>
<sequence>MLAKISAFFQSLNEEESSDPKPLSVEMACTVLLCEVMRADGHLDDAEQSLLTKIISKQFSLSPSEVKELIQQAIELSEHAIDFHQFTSKINSHYSPQEKEHIITLLWQLAMADGEIASIEDHIIRRISDLLHLSHAQYIRAKETVKKHK</sequence>
<dbReference type="Pfam" id="PF05099">
    <property type="entry name" value="TerB"/>
    <property type="match status" value="1"/>
</dbReference>
<dbReference type="EMBL" id="JAVRIF010000003">
    <property type="protein sequence ID" value="MDT0603325.1"/>
    <property type="molecule type" value="Genomic_DNA"/>
</dbReference>
<evidence type="ECO:0000313" key="3">
    <source>
        <dbReference type="Proteomes" id="UP001266357"/>
    </source>
</evidence>
<evidence type="ECO:0000313" key="2">
    <source>
        <dbReference type="EMBL" id="MDT0603325.1"/>
    </source>
</evidence>
<name>A0ABU2ZZH4_9GAMM</name>
<reference evidence="2 3" key="1">
    <citation type="submission" date="2023-09" db="EMBL/GenBank/DDBJ databases">
        <authorList>
            <person name="Rey-Velasco X."/>
        </authorList>
    </citation>
    <scope>NUCLEOTIDE SEQUENCE [LARGE SCALE GENOMIC DNA]</scope>
    <source>
        <strain evidence="2 3">W431</strain>
    </source>
</reference>
<protein>
    <submittedName>
        <fullName evidence="2">TerB family tellurite resistance protein</fullName>
    </submittedName>
</protein>
<dbReference type="Gene3D" id="1.10.3680.10">
    <property type="entry name" value="TerB-like"/>
    <property type="match status" value="1"/>
</dbReference>
<proteinExistence type="predicted"/>
<accession>A0ABU2ZZH4</accession>
<evidence type="ECO:0000259" key="1">
    <source>
        <dbReference type="Pfam" id="PF05099"/>
    </source>
</evidence>
<organism evidence="2 3">
    <name type="scientific">Thalassotalea castellviae</name>
    <dbReference type="NCBI Taxonomy" id="3075612"/>
    <lineage>
        <taxon>Bacteria</taxon>
        <taxon>Pseudomonadati</taxon>
        <taxon>Pseudomonadota</taxon>
        <taxon>Gammaproteobacteria</taxon>
        <taxon>Alteromonadales</taxon>
        <taxon>Colwelliaceae</taxon>
        <taxon>Thalassotalea</taxon>
    </lineage>
</organism>
<feature type="domain" description="Co-chaperone DjlA N-terminal" evidence="1">
    <location>
        <begin position="27"/>
        <end position="142"/>
    </location>
</feature>